<keyword evidence="3" id="KW-1185">Reference proteome</keyword>
<proteinExistence type="predicted"/>
<feature type="domain" description="Metanogen output" evidence="1">
    <location>
        <begin position="29"/>
        <end position="160"/>
    </location>
</feature>
<organism evidence="2 3">
    <name type="scientific">Ponticaulis profundi</name>
    <dbReference type="NCBI Taxonomy" id="2665222"/>
    <lineage>
        <taxon>Bacteria</taxon>
        <taxon>Pseudomonadati</taxon>
        <taxon>Pseudomonadota</taxon>
        <taxon>Alphaproteobacteria</taxon>
        <taxon>Hyphomonadales</taxon>
        <taxon>Hyphomonadaceae</taxon>
        <taxon>Ponticaulis</taxon>
    </lineage>
</organism>
<reference evidence="3" key="1">
    <citation type="journal article" date="2019" name="Int. J. Syst. Evol. Microbiol.">
        <title>The Global Catalogue of Microorganisms (GCM) 10K type strain sequencing project: providing services to taxonomists for standard genome sequencing and annotation.</title>
        <authorList>
            <consortium name="The Broad Institute Genomics Platform"/>
            <consortium name="The Broad Institute Genome Sequencing Center for Infectious Disease"/>
            <person name="Wu L."/>
            <person name="Ma J."/>
        </authorList>
    </citation>
    <scope>NUCLEOTIDE SEQUENCE [LARGE SCALE GENOMIC DNA]</scope>
    <source>
        <strain evidence="3">CGMCC-1.15741</strain>
    </source>
</reference>
<accession>A0ABW1SA25</accession>
<dbReference type="RefSeq" id="WP_377378837.1">
    <property type="nucleotide sequence ID" value="NZ_JBHSSW010000012.1"/>
</dbReference>
<dbReference type="Pfam" id="PF18546">
    <property type="entry name" value="MetOD1"/>
    <property type="match status" value="1"/>
</dbReference>
<dbReference type="Proteomes" id="UP001596303">
    <property type="component" value="Unassembled WGS sequence"/>
</dbReference>
<sequence length="180" mass="19787">MASIAGNESADFSNLPIEQNRDLFVRDVVRELVGILQDMIGLDDVEGYVSIVGARIGQRMNAEYRALSDQEKLDVDHVGAALVDLKRRIDGGFSIESISDTEIVLSNTKCPFGAHVEGRPALCMMTSNVFGRIAADNLGYAGVHIEEAIARGDPGCRVIISLQRKPERANIDFREYFSQD</sequence>
<dbReference type="EMBL" id="JBHSSW010000012">
    <property type="protein sequence ID" value="MFC6198541.1"/>
    <property type="molecule type" value="Genomic_DNA"/>
</dbReference>
<evidence type="ECO:0000313" key="2">
    <source>
        <dbReference type="EMBL" id="MFC6198541.1"/>
    </source>
</evidence>
<dbReference type="InterPro" id="IPR041359">
    <property type="entry name" value="MetOD1"/>
</dbReference>
<comment type="caution">
    <text evidence="2">The sequence shown here is derived from an EMBL/GenBank/DDBJ whole genome shotgun (WGS) entry which is preliminary data.</text>
</comment>
<name>A0ABW1SA25_9PROT</name>
<gene>
    <name evidence="2" type="ORF">ACFQDM_10635</name>
</gene>
<protein>
    <submittedName>
        <fullName evidence="2">Methanogen output domain 1-containing protein</fullName>
    </submittedName>
</protein>
<evidence type="ECO:0000313" key="3">
    <source>
        <dbReference type="Proteomes" id="UP001596303"/>
    </source>
</evidence>
<evidence type="ECO:0000259" key="1">
    <source>
        <dbReference type="Pfam" id="PF18546"/>
    </source>
</evidence>